<dbReference type="STRING" id="546266.NEIMUCOT_05115"/>
<reference evidence="1 2" key="1">
    <citation type="submission" date="2009-10" db="EMBL/GenBank/DDBJ databases">
        <authorList>
            <person name="Weinstock G."/>
            <person name="Sodergren E."/>
            <person name="Clifton S."/>
            <person name="Fulton L."/>
            <person name="Fulton B."/>
            <person name="Courtney L."/>
            <person name="Fronick C."/>
            <person name="Harrison M."/>
            <person name="Strong C."/>
            <person name="Farmer C."/>
            <person name="Delahaunty K."/>
            <person name="Markovic C."/>
            <person name="Hall O."/>
            <person name="Minx P."/>
            <person name="Tomlinson C."/>
            <person name="Mitreva M."/>
            <person name="Nelson J."/>
            <person name="Hou S."/>
            <person name="Wollam A."/>
            <person name="Pepin K.H."/>
            <person name="Johnson M."/>
            <person name="Bhonagiri V."/>
            <person name="Nash W.E."/>
            <person name="Warren W."/>
            <person name="Chinwalla A."/>
            <person name="Mardis E.R."/>
            <person name="Wilson R.K."/>
        </authorList>
    </citation>
    <scope>NUCLEOTIDE SEQUENCE [LARGE SCALE GENOMIC DNA]</scope>
    <source>
        <strain evidence="2">ATCC 25996 / DSM 4631 / NCTC 10774 / M26</strain>
    </source>
</reference>
<proteinExistence type="predicted"/>
<organism evidence="1 2">
    <name type="scientific">Neisseria mucosa (strain ATCC 25996 / DSM 4631 / NCTC 10774 / M26)</name>
    <dbReference type="NCBI Taxonomy" id="546266"/>
    <lineage>
        <taxon>Bacteria</taxon>
        <taxon>Pseudomonadati</taxon>
        <taxon>Pseudomonadota</taxon>
        <taxon>Betaproteobacteria</taxon>
        <taxon>Neisseriales</taxon>
        <taxon>Neisseriaceae</taxon>
        <taxon>Neisseria</taxon>
    </lineage>
</organism>
<evidence type="ECO:0000313" key="2">
    <source>
        <dbReference type="Proteomes" id="UP000003344"/>
    </source>
</evidence>
<sequence length="41" mass="5177">MPFQTTFFVSICFLRPLQNSLKSYKFSLRYLWDFREFCLRF</sequence>
<dbReference type="EMBL" id="ACDX02000008">
    <property type="protein sequence ID" value="EFC88443.1"/>
    <property type="molecule type" value="Genomic_DNA"/>
</dbReference>
<name>D2ZWW7_NEIM2</name>
<gene>
    <name evidence="1" type="ORF">NEIMUCOT_05115</name>
</gene>
<dbReference type="AlphaFoldDB" id="D2ZWW7"/>
<protein>
    <submittedName>
        <fullName evidence="1">Uncharacterized protein</fullName>
    </submittedName>
</protein>
<dbReference type="Proteomes" id="UP000003344">
    <property type="component" value="Unassembled WGS sequence"/>
</dbReference>
<accession>D2ZWW7</accession>
<evidence type="ECO:0000313" key="1">
    <source>
        <dbReference type="EMBL" id="EFC88443.1"/>
    </source>
</evidence>
<comment type="caution">
    <text evidence="1">The sequence shown here is derived from an EMBL/GenBank/DDBJ whole genome shotgun (WGS) entry which is preliminary data.</text>
</comment>